<feature type="chain" id="PRO_5040279969" evidence="1">
    <location>
        <begin position="21"/>
        <end position="159"/>
    </location>
</feature>
<organism evidence="2 3">
    <name type="scientific">Neoarthrinium moseri</name>
    <dbReference type="NCBI Taxonomy" id="1658444"/>
    <lineage>
        <taxon>Eukaryota</taxon>
        <taxon>Fungi</taxon>
        <taxon>Dikarya</taxon>
        <taxon>Ascomycota</taxon>
        <taxon>Pezizomycotina</taxon>
        <taxon>Sordariomycetes</taxon>
        <taxon>Xylariomycetidae</taxon>
        <taxon>Amphisphaeriales</taxon>
        <taxon>Apiosporaceae</taxon>
        <taxon>Neoarthrinium</taxon>
    </lineage>
</organism>
<dbReference type="Proteomes" id="UP000829685">
    <property type="component" value="Unassembled WGS sequence"/>
</dbReference>
<dbReference type="AlphaFoldDB" id="A0A9P9WR09"/>
<evidence type="ECO:0000313" key="3">
    <source>
        <dbReference type="Proteomes" id="UP000829685"/>
    </source>
</evidence>
<keyword evidence="1" id="KW-0732">Signal</keyword>
<protein>
    <submittedName>
        <fullName evidence="2">Uncharacterized protein</fullName>
    </submittedName>
</protein>
<accession>A0A9P9WR09</accession>
<gene>
    <name evidence="2" type="ORF">JX265_004435</name>
</gene>
<name>A0A9P9WR09_9PEZI</name>
<comment type="caution">
    <text evidence="2">The sequence shown here is derived from an EMBL/GenBank/DDBJ whole genome shotgun (WGS) entry which is preliminary data.</text>
</comment>
<proteinExistence type="predicted"/>
<evidence type="ECO:0000313" key="2">
    <source>
        <dbReference type="EMBL" id="KAI1875377.1"/>
    </source>
</evidence>
<sequence length="159" mass="17278">MFSKSILNALLLALPALASAVALPAQLKVPEISKRIDACSNYHPMTLGRLVLHNSAPIAAYVRWSYTDTSTWAVLPGGDVLAGAEHTYTRNGDLSVIQRNRQFYLQVCDDTNVIGDDCVNVEGYFNIPANPNPSWEAKITVEDEGLISFDPVCDVTGPV</sequence>
<evidence type="ECO:0000256" key="1">
    <source>
        <dbReference type="SAM" id="SignalP"/>
    </source>
</evidence>
<dbReference type="EMBL" id="JAFIMR010000008">
    <property type="protein sequence ID" value="KAI1875377.1"/>
    <property type="molecule type" value="Genomic_DNA"/>
</dbReference>
<feature type="signal peptide" evidence="1">
    <location>
        <begin position="1"/>
        <end position="20"/>
    </location>
</feature>
<reference evidence="2" key="1">
    <citation type="submission" date="2021-03" db="EMBL/GenBank/DDBJ databases">
        <title>Revisited historic fungal species revealed as producer of novel bioactive compounds through whole genome sequencing and comparative genomics.</title>
        <authorList>
            <person name="Vignolle G.A."/>
            <person name="Hochenegger N."/>
            <person name="Mach R.L."/>
            <person name="Mach-Aigner A.R."/>
            <person name="Javad Rahimi M."/>
            <person name="Salim K.A."/>
            <person name="Chan C.M."/>
            <person name="Lim L.B.L."/>
            <person name="Cai F."/>
            <person name="Druzhinina I.S."/>
            <person name="U'Ren J.M."/>
            <person name="Derntl C."/>
        </authorList>
    </citation>
    <scope>NUCLEOTIDE SEQUENCE</scope>
    <source>
        <strain evidence="2">TUCIM 5799</strain>
    </source>
</reference>
<keyword evidence="3" id="KW-1185">Reference proteome</keyword>
<dbReference type="OrthoDB" id="10292797at2759"/>